<gene>
    <name evidence="2" type="ORF">BABINDRAFT_160760</name>
</gene>
<evidence type="ECO:0000313" key="3">
    <source>
        <dbReference type="Proteomes" id="UP000094336"/>
    </source>
</evidence>
<protein>
    <recommendedName>
        <fullName evidence="4">Up-regulated during septation protein 1 domain-containing protein</fullName>
    </recommendedName>
</protein>
<dbReference type="RefSeq" id="XP_018985809.1">
    <property type="nucleotide sequence ID" value="XM_019128430.1"/>
</dbReference>
<dbReference type="Proteomes" id="UP000094336">
    <property type="component" value="Unassembled WGS sequence"/>
</dbReference>
<keyword evidence="3" id="KW-1185">Reference proteome</keyword>
<accession>A0A1E3QS22</accession>
<dbReference type="AlphaFoldDB" id="A0A1E3QS22"/>
<dbReference type="GeneID" id="30146283"/>
<name>A0A1E3QS22_9ASCO</name>
<reference evidence="3" key="1">
    <citation type="submission" date="2016-05" db="EMBL/GenBank/DDBJ databases">
        <title>Comparative genomics of biotechnologically important yeasts.</title>
        <authorList>
            <consortium name="DOE Joint Genome Institute"/>
            <person name="Riley R."/>
            <person name="Haridas S."/>
            <person name="Wolfe K.H."/>
            <person name="Lopes M.R."/>
            <person name="Hittinger C.T."/>
            <person name="Goker M."/>
            <person name="Salamov A."/>
            <person name="Wisecaver J."/>
            <person name="Long T.M."/>
            <person name="Aerts A.L."/>
            <person name="Barry K."/>
            <person name="Choi C."/>
            <person name="Clum A."/>
            <person name="Coughlan A.Y."/>
            <person name="Deshpande S."/>
            <person name="Douglass A.P."/>
            <person name="Hanson S.J."/>
            <person name="Klenk H.-P."/>
            <person name="Labutti K."/>
            <person name="Lapidus A."/>
            <person name="Lindquist E."/>
            <person name="Lipzen A."/>
            <person name="Meier-Kolthoff J.P."/>
            <person name="Ohm R.A."/>
            <person name="Otillar R.P."/>
            <person name="Pangilinan J."/>
            <person name="Peng Y."/>
            <person name="Rokas A."/>
            <person name="Rosa C.A."/>
            <person name="Scheuner C."/>
            <person name="Sibirny A.A."/>
            <person name="Slot J.C."/>
            <person name="Stielow J.B."/>
            <person name="Sun H."/>
            <person name="Kurtzman C.P."/>
            <person name="Blackwell M."/>
            <person name="Grigoriev I.V."/>
            <person name="Jeffries T.W."/>
        </authorList>
    </citation>
    <scope>NUCLEOTIDE SEQUENCE [LARGE SCALE GENOMIC DNA]</scope>
    <source>
        <strain evidence="3">NRRL Y-12698</strain>
    </source>
</reference>
<dbReference type="STRING" id="984486.A0A1E3QS22"/>
<dbReference type="EMBL" id="KV454429">
    <property type="protein sequence ID" value="ODQ80481.1"/>
    <property type="molecule type" value="Genomic_DNA"/>
</dbReference>
<feature type="region of interest" description="Disordered" evidence="1">
    <location>
        <begin position="324"/>
        <end position="349"/>
    </location>
</feature>
<dbReference type="OrthoDB" id="3996692at2759"/>
<proteinExistence type="predicted"/>
<evidence type="ECO:0000256" key="1">
    <source>
        <dbReference type="SAM" id="MobiDB-lite"/>
    </source>
</evidence>
<feature type="region of interest" description="Disordered" evidence="1">
    <location>
        <begin position="561"/>
        <end position="584"/>
    </location>
</feature>
<feature type="compositionally biased region" description="Basic and acidic residues" evidence="1">
    <location>
        <begin position="561"/>
        <end position="577"/>
    </location>
</feature>
<sequence>MSNPVAPSGLFFITNSPFQVGCPDPVPVEDETLMCASLKQDYTENLVIEENTSMYSEVYEPLNRELLDGHLLDITERSLREAPDQLLSNKLRAELSVDDSHANVMELRLLIEHSLIQKTPTDGYRDLSQILSLGELDELKKRISKSKLACAKLEKRIAIVIELLTSPHSDVTQLTHLRATYDAIHKRIREVTTKIESDTLKLNNHHFSCLSLGYIDKLHIHNDSHGIIGPATKNYDVSDSFANKSYSLRTPGQGRSSVILDGLFAHIAGLAVQRGLPLPAPEDNDASSPGKVAWVQKCIDSIIATGAPAVPPTQFFDGASALQTSSRNNSYDTPSTDSADGPLPPSASTAASYYDDPTGFFPHHENTSFTSDVPVENPGKLIVELKTALKDLQFAHQYLVSSFETERKKFDVTVKEYKTKNEVMQQKLQQTNKALKVSTKKSIKTEIERSELETKFGGASEEVHDLRKQLYNLRLDSMGYNLSNGVKSSPSLPKSPVSNGFKSGSIDNLLSPSYGREPGTPLTTGVPFSPTVSAMSDLTSVGILRLEFKKMLAEMEEKYETQLEMERTERKKVERQLYEQQQRN</sequence>
<evidence type="ECO:0000313" key="2">
    <source>
        <dbReference type="EMBL" id="ODQ80481.1"/>
    </source>
</evidence>
<evidence type="ECO:0008006" key="4">
    <source>
        <dbReference type="Google" id="ProtNLM"/>
    </source>
</evidence>
<organism evidence="2 3">
    <name type="scientific">Babjeviella inositovora NRRL Y-12698</name>
    <dbReference type="NCBI Taxonomy" id="984486"/>
    <lineage>
        <taxon>Eukaryota</taxon>
        <taxon>Fungi</taxon>
        <taxon>Dikarya</taxon>
        <taxon>Ascomycota</taxon>
        <taxon>Saccharomycotina</taxon>
        <taxon>Pichiomycetes</taxon>
        <taxon>Serinales incertae sedis</taxon>
        <taxon>Babjeviella</taxon>
    </lineage>
</organism>
<feature type="compositionally biased region" description="Polar residues" evidence="1">
    <location>
        <begin position="324"/>
        <end position="338"/>
    </location>
</feature>